<feature type="region of interest" description="Disordered" evidence="1">
    <location>
        <begin position="1"/>
        <end position="21"/>
    </location>
</feature>
<accession>A0A1G9FKK4</accession>
<dbReference type="EMBL" id="FNFV01000005">
    <property type="protein sequence ID" value="SDK88882.1"/>
    <property type="molecule type" value="Genomic_DNA"/>
</dbReference>
<protein>
    <submittedName>
        <fullName evidence="2">Uncharacterized protein</fullName>
    </submittedName>
</protein>
<evidence type="ECO:0000256" key="1">
    <source>
        <dbReference type="SAM" id="MobiDB-lite"/>
    </source>
</evidence>
<evidence type="ECO:0000313" key="2">
    <source>
        <dbReference type="EMBL" id="SDK88882.1"/>
    </source>
</evidence>
<proteinExistence type="predicted"/>
<dbReference type="STRING" id="990712.SAMN05216257_105236"/>
<evidence type="ECO:0000313" key="3">
    <source>
        <dbReference type="Proteomes" id="UP000199328"/>
    </source>
</evidence>
<organism evidence="2 3">
    <name type="scientific">Meinhardsimonia xiamenensis</name>
    <dbReference type="NCBI Taxonomy" id="990712"/>
    <lineage>
        <taxon>Bacteria</taxon>
        <taxon>Pseudomonadati</taxon>
        <taxon>Pseudomonadota</taxon>
        <taxon>Alphaproteobacteria</taxon>
        <taxon>Rhodobacterales</taxon>
        <taxon>Paracoccaceae</taxon>
        <taxon>Meinhardsimonia</taxon>
    </lineage>
</organism>
<dbReference type="OrthoDB" id="7816979at2"/>
<dbReference type="AlphaFoldDB" id="A0A1G9FKK4"/>
<dbReference type="Proteomes" id="UP000199328">
    <property type="component" value="Unassembled WGS sequence"/>
</dbReference>
<reference evidence="3" key="1">
    <citation type="submission" date="2016-10" db="EMBL/GenBank/DDBJ databases">
        <authorList>
            <person name="Varghese N."/>
            <person name="Submissions S."/>
        </authorList>
    </citation>
    <scope>NUCLEOTIDE SEQUENCE [LARGE SCALE GENOMIC DNA]</scope>
    <source>
        <strain evidence="3">CGMCC 1.10789</strain>
    </source>
</reference>
<dbReference type="RefSeq" id="WP_106176374.1">
    <property type="nucleotide sequence ID" value="NZ_FNFV01000005.1"/>
</dbReference>
<name>A0A1G9FKK4_9RHOB</name>
<gene>
    <name evidence="2" type="ORF">SAMN05216257_105236</name>
</gene>
<sequence>MSGEPLSHAPEAPISEGEPGRDTARVMRIAYHVGLHCTDEDQLIRSLEQNTRWMRRRRGVVLARGNGYRRAIRDAIIELKGAEAPPEVEAMLLDEALGEHEGDRLLLSFDNFLCGPAKILGEGRLYPEGHERVAWLRRLFPSAECEFYFAIRDLASFLPAAWKLQKPPVSFAEFLGGADPLALRWSEMIARIREANPDVPLTVWCNEDTPLIWPTVLREYADVSPLDHMKGEFDVIEKIMRPEGFAKMCDYLEKHPPVSEVQRRRIMAAFLDKFAIDEELEEEIDIPGWTPELVETLSELYEEDVYAIERIPGVTLIGP</sequence>
<keyword evidence="3" id="KW-1185">Reference proteome</keyword>